<dbReference type="GO" id="GO:0004045">
    <property type="term" value="F:peptidyl-tRNA hydrolase activity"/>
    <property type="evidence" value="ECO:0007669"/>
    <property type="project" value="UniProtKB-EC"/>
</dbReference>
<dbReference type="Gene3D" id="3.40.1490.10">
    <property type="entry name" value="Bit1"/>
    <property type="match status" value="1"/>
</dbReference>
<dbReference type="EMBL" id="JADBJN010000001">
    <property type="protein sequence ID" value="KAG5683138.1"/>
    <property type="molecule type" value="Genomic_DNA"/>
</dbReference>
<dbReference type="InterPro" id="IPR002833">
    <property type="entry name" value="PTH2"/>
</dbReference>
<dbReference type="PANTHER" id="PTHR12649:SF26">
    <property type="entry name" value="AMINOACYL-TRNA HYDROLASE"/>
    <property type="match status" value="1"/>
</dbReference>
<evidence type="ECO:0000256" key="2">
    <source>
        <dbReference type="ARBA" id="ARBA00022801"/>
    </source>
</evidence>
<evidence type="ECO:0000313" key="6">
    <source>
        <dbReference type="Proteomes" id="UP001107558"/>
    </source>
</evidence>
<dbReference type="NCBIfam" id="TIGR00283">
    <property type="entry name" value="arch_pth2"/>
    <property type="match status" value="1"/>
</dbReference>
<accession>A0A9J6CLJ3</accession>
<dbReference type="EC" id="3.1.1.29" evidence="1"/>
<evidence type="ECO:0000256" key="4">
    <source>
        <dbReference type="ARBA" id="ARBA00048707"/>
    </source>
</evidence>
<evidence type="ECO:0000256" key="1">
    <source>
        <dbReference type="ARBA" id="ARBA00013260"/>
    </source>
</evidence>
<dbReference type="OrthoDB" id="1733656at2759"/>
<keyword evidence="2" id="KW-0378">Hydrolase</keyword>
<dbReference type="NCBIfam" id="NF003314">
    <property type="entry name" value="PRK04322.1"/>
    <property type="match status" value="1"/>
</dbReference>
<name>A0A9J6CLJ3_POLVA</name>
<dbReference type="SUPFAM" id="SSF102462">
    <property type="entry name" value="Peptidyl-tRNA hydrolase II"/>
    <property type="match status" value="1"/>
</dbReference>
<evidence type="ECO:0000256" key="3">
    <source>
        <dbReference type="ARBA" id="ARBA00038050"/>
    </source>
</evidence>
<proteinExistence type="inferred from homology"/>
<evidence type="ECO:0000313" key="5">
    <source>
        <dbReference type="EMBL" id="KAG5683138.1"/>
    </source>
</evidence>
<dbReference type="Proteomes" id="UP001107558">
    <property type="component" value="Chromosome 1"/>
</dbReference>
<gene>
    <name evidence="5" type="ORF">PVAND_012438</name>
</gene>
<comment type="caution">
    <text evidence="5">The sequence shown here is derived from an EMBL/GenBank/DDBJ whole genome shotgun (WGS) entry which is preliminary data.</text>
</comment>
<reference evidence="5" key="1">
    <citation type="submission" date="2021-03" db="EMBL/GenBank/DDBJ databases">
        <title>Chromosome level genome of the anhydrobiotic midge Polypedilum vanderplanki.</title>
        <authorList>
            <person name="Yoshida Y."/>
            <person name="Kikawada T."/>
            <person name="Gusev O."/>
        </authorList>
    </citation>
    <scope>NUCLEOTIDE SEQUENCE</scope>
    <source>
        <strain evidence="5">NIAS01</strain>
        <tissue evidence="5">Whole body or cell culture</tissue>
    </source>
</reference>
<keyword evidence="6" id="KW-1185">Reference proteome</keyword>
<dbReference type="PANTHER" id="PTHR12649">
    <property type="entry name" value="PEPTIDYL-TRNA HYDROLASE 2"/>
    <property type="match status" value="1"/>
</dbReference>
<comment type="similarity">
    <text evidence="3">Belongs to the PTH2 family.</text>
</comment>
<dbReference type="GO" id="GO:0005829">
    <property type="term" value="C:cytosol"/>
    <property type="evidence" value="ECO:0007669"/>
    <property type="project" value="TreeGrafter"/>
</dbReference>
<dbReference type="CDD" id="cd02430">
    <property type="entry name" value="PTH2"/>
    <property type="match status" value="1"/>
</dbReference>
<dbReference type="Pfam" id="PF01981">
    <property type="entry name" value="PTH2"/>
    <property type="match status" value="1"/>
</dbReference>
<organism evidence="5 6">
    <name type="scientific">Polypedilum vanderplanki</name>
    <name type="common">Sleeping chironomid midge</name>
    <dbReference type="NCBI Taxonomy" id="319348"/>
    <lineage>
        <taxon>Eukaryota</taxon>
        <taxon>Metazoa</taxon>
        <taxon>Ecdysozoa</taxon>
        <taxon>Arthropoda</taxon>
        <taxon>Hexapoda</taxon>
        <taxon>Insecta</taxon>
        <taxon>Pterygota</taxon>
        <taxon>Neoptera</taxon>
        <taxon>Endopterygota</taxon>
        <taxon>Diptera</taxon>
        <taxon>Nematocera</taxon>
        <taxon>Chironomoidea</taxon>
        <taxon>Chironomidae</taxon>
        <taxon>Chironominae</taxon>
        <taxon>Polypedilum</taxon>
        <taxon>Polypedilum</taxon>
    </lineage>
</organism>
<protein>
    <recommendedName>
        <fullName evidence="1">peptidyl-tRNA hydrolase</fullName>
        <ecNumber evidence="1">3.1.1.29</ecNumber>
    </recommendedName>
</protein>
<dbReference type="AlphaFoldDB" id="A0A9J6CLJ3"/>
<comment type="catalytic activity">
    <reaction evidence="4">
        <text>an N-acyl-L-alpha-aminoacyl-tRNA + H2O = an N-acyl-L-amino acid + a tRNA + H(+)</text>
        <dbReference type="Rhea" id="RHEA:54448"/>
        <dbReference type="Rhea" id="RHEA-COMP:10123"/>
        <dbReference type="Rhea" id="RHEA-COMP:13883"/>
        <dbReference type="ChEBI" id="CHEBI:15377"/>
        <dbReference type="ChEBI" id="CHEBI:15378"/>
        <dbReference type="ChEBI" id="CHEBI:59874"/>
        <dbReference type="ChEBI" id="CHEBI:78442"/>
        <dbReference type="ChEBI" id="CHEBI:138191"/>
        <dbReference type="EC" id="3.1.1.29"/>
    </reaction>
</comment>
<dbReference type="FunFam" id="3.40.1490.10:FF:000001">
    <property type="entry name" value="Peptidyl-tRNA hydrolase 2"/>
    <property type="match status" value="1"/>
</dbReference>
<sequence>MLFFSKPLKLVVVIRVDLKLTKGKTASQAAHAAVSCFKKALDTKESVAMKWFNLGQPKIVLKVDTEDEIMNLRQKAIDSDLVTALIRDAGRTQIASNTVTCLGIGPDYDEKIDAIVKDLKLL</sequence>
<dbReference type="InterPro" id="IPR023476">
    <property type="entry name" value="Pep_tRNA_hydro_II_dom_sf"/>
</dbReference>